<keyword evidence="4" id="KW-0732">Signal</keyword>
<name>A0A5Q2RDB8_9ACTN</name>
<dbReference type="Pfam" id="PF12740">
    <property type="entry name" value="PETase"/>
    <property type="match status" value="1"/>
</dbReference>
<feature type="signal peptide" evidence="4">
    <location>
        <begin position="1"/>
        <end position="36"/>
    </location>
</feature>
<dbReference type="InterPro" id="IPR041127">
    <property type="entry name" value="PET_hydrolase/cutinase-like"/>
</dbReference>
<keyword evidence="7" id="KW-1185">Reference proteome</keyword>
<evidence type="ECO:0000256" key="4">
    <source>
        <dbReference type="SAM" id="SignalP"/>
    </source>
</evidence>
<dbReference type="InterPro" id="IPR050261">
    <property type="entry name" value="FrsA_esterase"/>
</dbReference>
<accession>A0A5Q2RDB8</accession>
<dbReference type="AlphaFoldDB" id="A0A5Q2RDB8"/>
<dbReference type="Gene3D" id="3.40.50.1820">
    <property type="entry name" value="alpha/beta hydrolase"/>
    <property type="match status" value="1"/>
</dbReference>
<feature type="domain" description="PET hydrolase/cutinase-like" evidence="5">
    <location>
        <begin position="37"/>
        <end position="297"/>
    </location>
</feature>
<feature type="region of interest" description="Disordered" evidence="3">
    <location>
        <begin position="36"/>
        <end position="55"/>
    </location>
</feature>
<keyword evidence="2 6" id="KW-0378">Hydrolase</keyword>
<sequence>MKGKPHMTTTARRRQTFVAIIAMLLASLALSPGADAQASNPYQRGPNPTQSSIEALRGPYSTTTTSVSSFVSGFGGGTIYYPTGTNETFGGVVVAPGFTASQSSMSWLGHRLASQGFVVFTIDTNGRFDQPGSRADQLLAAADYLADDSSSAVQARLDDSRMAVMGHSMGGGGSIEASSDRSSLKASIPLTPWHTRKTWSSVQVPTLVVGAENDSVASTSSHAIPLYNGLPSSLDKAYLELDGASHFAPNSNNTTIAAYSISWLKRFVDNDTRYDQFLCGPNHTADRDISDYRSTCPYSPVDPGDPGDPGTPGGECVRTHTRNHVDAGRATNVWGTAYAVGSGDNLGSHSYFNYVSLQSISGGWTEVSSCP</sequence>
<feature type="chain" id="PRO_5039583766" evidence="4">
    <location>
        <begin position="37"/>
        <end position="371"/>
    </location>
</feature>
<gene>
    <name evidence="6" type="ORF">GH723_00470</name>
</gene>
<dbReference type="SMR" id="A0A5Q2RDB8"/>
<dbReference type="PANTHER" id="PTHR22946:SF9">
    <property type="entry name" value="POLYKETIDE TRANSFERASE AF380"/>
    <property type="match status" value="1"/>
</dbReference>
<proteinExistence type="inferred from homology"/>
<evidence type="ECO:0000256" key="1">
    <source>
        <dbReference type="ARBA" id="ARBA00008645"/>
    </source>
</evidence>
<dbReference type="PANTHER" id="PTHR22946">
    <property type="entry name" value="DIENELACTONE HYDROLASE DOMAIN-CONTAINING PROTEIN-RELATED"/>
    <property type="match status" value="1"/>
</dbReference>
<evidence type="ECO:0000313" key="7">
    <source>
        <dbReference type="Proteomes" id="UP000334019"/>
    </source>
</evidence>
<feature type="region of interest" description="Disordered" evidence="3">
    <location>
        <begin position="298"/>
        <end position="318"/>
    </location>
</feature>
<dbReference type="GO" id="GO:0052689">
    <property type="term" value="F:carboxylic ester hydrolase activity"/>
    <property type="evidence" value="ECO:0007669"/>
    <property type="project" value="UniProtKB-ARBA"/>
</dbReference>
<reference evidence="6 7" key="1">
    <citation type="submission" date="2019-11" db="EMBL/GenBank/DDBJ databases">
        <authorList>
            <person name="He Y."/>
        </authorList>
    </citation>
    <scope>NUCLEOTIDE SEQUENCE [LARGE SCALE GENOMIC DNA]</scope>
    <source>
        <strain evidence="6 7">SCSIO 58843</strain>
    </source>
</reference>
<feature type="compositionally biased region" description="Polar residues" evidence="3">
    <location>
        <begin position="37"/>
        <end position="53"/>
    </location>
</feature>
<dbReference type="SUPFAM" id="SSF53474">
    <property type="entry name" value="alpha/beta-Hydrolases"/>
    <property type="match status" value="1"/>
</dbReference>
<evidence type="ECO:0000259" key="5">
    <source>
        <dbReference type="Pfam" id="PF12740"/>
    </source>
</evidence>
<organism evidence="6 7">
    <name type="scientific">Actinomarinicola tropica</name>
    <dbReference type="NCBI Taxonomy" id="2789776"/>
    <lineage>
        <taxon>Bacteria</taxon>
        <taxon>Bacillati</taxon>
        <taxon>Actinomycetota</taxon>
        <taxon>Acidimicrobiia</taxon>
        <taxon>Acidimicrobiales</taxon>
        <taxon>Iamiaceae</taxon>
        <taxon>Actinomarinicola</taxon>
    </lineage>
</organism>
<dbReference type="KEGG" id="atq:GH723_00470"/>
<protein>
    <submittedName>
        <fullName evidence="6">Alpha/beta hydrolase</fullName>
    </submittedName>
</protein>
<evidence type="ECO:0000256" key="2">
    <source>
        <dbReference type="ARBA" id="ARBA00022801"/>
    </source>
</evidence>
<dbReference type="EMBL" id="CP045851">
    <property type="protein sequence ID" value="QGG93704.1"/>
    <property type="molecule type" value="Genomic_DNA"/>
</dbReference>
<comment type="similarity">
    <text evidence="1">Belongs to the AB hydrolase superfamily.</text>
</comment>
<dbReference type="InterPro" id="IPR029058">
    <property type="entry name" value="AB_hydrolase_fold"/>
</dbReference>
<evidence type="ECO:0000256" key="3">
    <source>
        <dbReference type="SAM" id="MobiDB-lite"/>
    </source>
</evidence>
<dbReference type="Proteomes" id="UP000334019">
    <property type="component" value="Chromosome"/>
</dbReference>
<evidence type="ECO:0000313" key="6">
    <source>
        <dbReference type="EMBL" id="QGG93704.1"/>
    </source>
</evidence>